<name>A0AAV9PXP0_9PEZI</name>
<comment type="caution">
    <text evidence="2">The sequence shown here is derived from an EMBL/GenBank/DDBJ whole genome shotgun (WGS) entry which is preliminary data.</text>
</comment>
<dbReference type="InterPro" id="IPR000210">
    <property type="entry name" value="BTB/POZ_dom"/>
</dbReference>
<feature type="domain" description="BTB" evidence="1">
    <location>
        <begin position="19"/>
        <end position="86"/>
    </location>
</feature>
<accession>A0AAV9PXP0</accession>
<gene>
    <name evidence="2" type="ORF">LTR25_009239</name>
</gene>
<protein>
    <recommendedName>
        <fullName evidence="1">BTB domain-containing protein</fullName>
    </recommendedName>
</protein>
<dbReference type="AlphaFoldDB" id="A0AAV9PXP0"/>
<dbReference type="PANTHER" id="PTHR47843">
    <property type="entry name" value="BTB DOMAIN-CONTAINING PROTEIN-RELATED"/>
    <property type="match status" value="1"/>
</dbReference>
<dbReference type="Pfam" id="PF00651">
    <property type="entry name" value="BTB"/>
    <property type="match status" value="1"/>
</dbReference>
<dbReference type="SUPFAM" id="SSF54695">
    <property type="entry name" value="POZ domain"/>
    <property type="match status" value="1"/>
</dbReference>
<dbReference type="Proteomes" id="UP001345827">
    <property type="component" value="Unassembled WGS sequence"/>
</dbReference>
<dbReference type="SMART" id="SM00225">
    <property type="entry name" value="BTB"/>
    <property type="match status" value="1"/>
</dbReference>
<evidence type="ECO:0000313" key="2">
    <source>
        <dbReference type="EMBL" id="KAK5529995.1"/>
    </source>
</evidence>
<reference evidence="2 3" key="1">
    <citation type="submission" date="2023-06" db="EMBL/GenBank/DDBJ databases">
        <title>Black Yeasts Isolated from many extreme environments.</title>
        <authorList>
            <person name="Coleine C."/>
            <person name="Stajich J.E."/>
            <person name="Selbmann L."/>
        </authorList>
    </citation>
    <scope>NUCLEOTIDE SEQUENCE [LARGE SCALE GENOMIC DNA]</scope>
    <source>
        <strain evidence="2 3">CCFEE 5887</strain>
    </source>
</reference>
<dbReference type="EMBL" id="JAXLQG010000020">
    <property type="protein sequence ID" value="KAK5529995.1"/>
    <property type="molecule type" value="Genomic_DNA"/>
</dbReference>
<sequence length="212" mass="23983">MAGVARDSYLHLLKSGFFSDLIVECQGIEFKVHRAIMCSGSPMLLAACNGSFKEADDGRVNFPEEDPKILSRVIFFLYTGDYNDDVAENVPDCFHKLLQYQAIEKPTPEDEKWPEYLVGMLKTDALVYKCADMLGVDSLKAQAARRFLSLARKSISCRGFEEAVKAMYESTACDDRILRIPATHDFIQKHTLVAEREEILKVVVKYEPVAWS</sequence>
<evidence type="ECO:0000313" key="3">
    <source>
        <dbReference type="Proteomes" id="UP001345827"/>
    </source>
</evidence>
<dbReference type="Gene3D" id="3.30.710.10">
    <property type="entry name" value="Potassium Channel Kv1.1, Chain A"/>
    <property type="match status" value="1"/>
</dbReference>
<organism evidence="2 3">
    <name type="scientific">Vermiconidia calcicola</name>
    <dbReference type="NCBI Taxonomy" id="1690605"/>
    <lineage>
        <taxon>Eukaryota</taxon>
        <taxon>Fungi</taxon>
        <taxon>Dikarya</taxon>
        <taxon>Ascomycota</taxon>
        <taxon>Pezizomycotina</taxon>
        <taxon>Dothideomycetes</taxon>
        <taxon>Dothideomycetidae</taxon>
        <taxon>Mycosphaerellales</taxon>
        <taxon>Extremaceae</taxon>
        <taxon>Vermiconidia</taxon>
    </lineage>
</organism>
<dbReference type="CDD" id="cd18186">
    <property type="entry name" value="BTB_POZ_ZBTB_KLHL-like"/>
    <property type="match status" value="1"/>
</dbReference>
<dbReference type="PANTHER" id="PTHR47843:SF5">
    <property type="entry name" value="BTB_POZ DOMAIN PROTEIN"/>
    <property type="match status" value="1"/>
</dbReference>
<evidence type="ECO:0000259" key="1">
    <source>
        <dbReference type="PROSITE" id="PS50097"/>
    </source>
</evidence>
<dbReference type="PROSITE" id="PS50097">
    <property type="entry name" value="BTB"/>
    <property type="match status" value="1"/>
</dbReference>
<keyword evidence="3" id="KW-1185">Reference proteome</keyword>
<proteinExistence type="predicted"/>
<dbReference type="InterPro" id="IPR011333">
    <property type="entry name" value="SKP1/BTB/POZ_sf"/>
</dbReference>